<dbReference type="InterPro" id="IPR036556">
    <property type="entry name" value="PAD_central_sf"/>
</dbReference>
<evidence type="ECO:0000256" key="3">
    <source>
        <dbReference type="PROSITE-ProRule" id="PRU00023"/>
    </source>
</evidence>
<dbReference type="EMBL" id="JAAOAK010000018">
    <property type="protein sequence ID" value="KAF5694686.1"/>
    <property type="molecule type" value="Genomic_DNA"/>
</dbReference>
<dbReference type="SUPFAM" id="SSF110083">
    <property type="entry name" value="Peptidylarginine deiminase Pad4, middle domain"/>
    <property type="match status" value="1"/>
</dbReference>
<dbReference type="PROSITE" id="PS50088">
    <property type="entry name" value="ANK_REPEAT"/>
    <property type="match status" value="2"/>
</dbReference>
<dbReference type="Pfam" id="PF13637">
    <property type="entry name" value="Ank_4"/>
    <property type="match status" value="1"/>
</dbReference>
<dbReference type="Pfam" id="PF00023">
    <property type="entry name" value="Ank"/>
    <property type="match status" value="1"/>
</dbReference>
<dbReference type="PRINTS" id="PR01415">
    <property type="entry name" value="ANKYRIN"/>
</dbReference>
<keyword evidence="1" id="KW-0677">Repeat</keyword>
<name>A0A8H5XJK1_9HYPO</name>
<dbReference type="SMART" id="SM00248">
    <property type="entry name" value="ANK"/>
    <property type="match status" value="12"/>
</dbReference>
<dbReference type="Gene3D" id="1.25.40.20">
    <property type="entry name" value="Ankyrin repeat-containing domain"/>
    <property type="match status" value="4"/>
</dbReference>
<dbReference type="PROSITE" id="PS50297">
    <property type="entry name" value="ANK_REP_REGION"/>
    <property type="match status" value="2"/>
</dbReference>
<dbReference type="InterPro" id="IPR036770">
    <property type="entry name" value="Ankyrin_rpt-contain_sf"/>
</dbReference>
<protein>
    <recommendedName>
        <fullName evidence="6">Ankyrin</fullName>
    </recommendedName>
</protein>
<evidence type="ECO:0000256" key="1">
    <source>
        <dbReference type="ARBA" id="ARBA00022737"/>
    </source>
</evidence>
<dbReference type="Proteomes" id="UP000562682">
    <property type="component" value="Unassembled WGS sequence"/>
</dbReference>
<accession>A0A8H5XJK1</accession>
<evidence type="ECO:0000313" key="5">
    <source>
        <dbReference type="Proteomes" id="UP000562682"/>
    </source>
</evidence>
<gene>
    <name evidence="4" type="ORF">FDENT_814</name>
</gene>
<comment type="caution">
    <text evidence="4">The sequence shown here is derived from an EMBL/GenBank/DDBJ whole genome shotgun (WGS) entry which is preliminary data.</text>
</comment>
<evidence type="ECO:0000313" key="4">
    <source>
        <dbReference type="EMBL" id="KAF5694686.1"/>
    </source>
</evidence>
<dbReference type="SUPFAM" id="SSF48403">
    <property type="entry name" value="Ankyrin repeat"/>
    <property type="match status" value="3"/>
</dbReference>
<evidence type="ECO:0008006" key="6">
    <source>
        <dbReference type="Google" id="ProtNLM"/>
    </source>
</evidence>
<dbReference type="GO" id="GO:0005737">
    <property type="term" value="C:cytoplasm"/>
    <property type="evidence" value="ECO:0007669"/>
    <property type="project" value="InterPro"/>
</dbReference>
<feature type="repeat" description="ANK" evidence="3">
    <location>
        <begin position="1131"/>
        <end position="1163"/>
    </location>
</feature>
<dbReference type="PANTHER" id="PTHR24198">
    <property type="entry name" value="ANKYRIN REPEAT AND PROTEIN KINASE DOMAIN-CONTAINING PROTEIN"/>
    <property type="match status" value="1"/>
</dbReference>
<feature type="repeat" description="ANK" evidence="3">
    <location>
        <begin position="1374"/>
        <end position="1403"/>
    </location>
</feature>
<proteinExistence type="predicted"/>
<keyword evidence="5" id="KW-1185">Reference proteome</keyword>
<evidence type="ECO:0000256" key="2">
    <source>
        <dbReference type="ARBA" id="ARBA00023043"/>
    </source>
</evidence>
<dbReference type="Pfam" id="PF12796">
    <property type="entry name" value="Ank_2"/>
    <property type="match status" value="1"/>
</dbReference>
<dbReference type="InterPro" id="IPR002110">
    <property type="entry name" value="Ankyrin_rpt"/>
</dbReference>
<organism evidence="4 5">
    <name type="scientific">Fusarium denticulatum</name>
    <dbReference type="NCBI Taxonomy" id="48507"/>
    <lineage>
        <taxon>Eukaryota</taxon>
        <taxon>Fungi</taxon>
        <taxon>Dikarya</taxon>
        <taxon>Ascomycota</taxon>
        <taxon>Pezizomycotina</taxon>
        <taxon>Sordariomycetes</taxon>
        <taxon>Hypocreomycetidae</taxon>
        <taxon>Hypocreales</taxon>
        <taxon>Nectriaceae</taxon>
        <taxon>Fusarium</taxon>
        <taxon>Fusarium fujikuroi species complex</taxon>
    </lineage>
</organism>
<dbReference type="PANTHER" id="PTHR24198:SF165">
    <property type="entry name" value="ANKYRIN REPEAT-CONTAINING PROTEIN-RELATED"/>
    <property type="match status" value="1"/>
</dbReference>
<dbReference type="GO" id="GO:0005509">
    <property type="term" value="F:calcium ion binding"/>
    <property type="evidence" value="ECO:0007669"/>
    <property type="project" value="InterPro"/>
</dbReference>
<reference evidence="4 5" key="1">
    <citation type="submission" date="2020-05" db="EMBL/GenBank/DDBJ databases">
        <title>Identification and distribution of gene clusters putatively required for synthesis of sphingolipid metabolism inhibitors in phylogenetically diverse species of the filamentous fungus Fusarium.</title>
        <authorList>
            <person name="Kim H.-S."/>
            <person name="Busman M."/>
            <person name="Brown D.W."/>
            <person name="Divon H."/>
            <person name="Uhlig S."/>
            <person name="Proctor R.H."/>
        </authorList>
    </citation>
    <scope>NUCLEOTIDE SEQUENCE [LARGE SCALE GENOMIC DNA]</scope>
    <source>
        <strain evidence="4 5">NRRL 25311</strain>
    </source>
</reference>
<sequence>MSDMHCSPGMSKNFCNAYASRQISNPALQCTEDNFVTGRKLQSSCRQSQTKLTFDNGTDDSARSLCVKGGFDPDFRESLPFLYAIHRREAEFYYCLATKLRIPLPPVLYAGTDTVNGQGIVVMADLKAQGYTFGNALQTWTVGRARMNDGDIQSSFGIGIQNEESLAFLTGSIICIIITCIIPLAQTLHASSPIFALSSLSHPSTAAMRSLLFLALCGIPLALAQGCCGDCCRGPRFRPDIRADTNRDGRVDLEVFSEDKIDKMQWNETHGAIFLPNIGDTVKRCLSEFLKPKNISDERLDDCRDVSDDTLRSPEYLTNLKTVPEPDLFGSATGTVTVADAVQRKFVRIFQKKGKDWVYIDNHHTFHLPELQAGLNLGIDARDTRRPESWDGNVTVCFTIKVEVSFNHGINNFAALHQWSSKDPCKAMKVLKSEGELDLQPISHLLRLSMIPVKPSDPFSAAIHNGHSKLALALLGFLPAEAKYFLSEGSLMQNVAVLGSLELLTALQDKGVAALDVSDTESTPMHHLSATCTPEFAQYLAGLYDPFCPDHTTKFPFQLFFERWLRHNTPVKFDETIPLDPEMLKILIPKDNEFPSPDKVTHAWQFVCAALAVDQTAAKSIPLSPWNVTIISPEIWQRSSIMVCFPRMKAQGIHLVVDPSKISIPLRDVDDSYHFFKLALSRASPELIGKLIDLGVDVHRRVPEDISSSPTSLFEMACGEASIETFKAIVETVSSRSINDVGLSGQSPLELVVKGSSPDKISLIKALDDRGLVPSATTPATPLIIEAAKQNDLSLIKCLSDIGHDPFTVDLHGWGISQWAATNRELDILKWIVERSSSPSQWQLAPASTWTSTNETKIQIVDDEVSLLHFVADRPDFLSYFFENRFFDINISTLHGRTVLHYAAMRGSMACCLMLLRPRDWFHELASFLLASGSPLPRGQVAATGEMIKDLTSNEGLQLARRGEFEAAIMNGNLEQCKVAASKGCLIKQPLPSCHSCTPIFAAIRAQKPVIVNWLLDEGSITYSFFCKRHPTQNLLTHAVTAMEPSAYIEKLLSTALRSRSITRAYLVDAICQNISKRNLNVLKLILSHFRENVNEYYNTWKGGLGSVFDDDSAEQFKSELISYYNPVVFPHRTPLQVAAVTGHVEMVKFLIQQGADVNLFDQHHDTALIIAASHNNVLAVSELLRHNAIIETSNKFGNTAMSLAVLMGHLDIVKLLAEERPSSLQYRNIDGSNLLLGTSQESSSLATFKYLLSKGLNSHQRSNDGMPMLAFPLLRGRYVDYLSQSRWLDGPLSHAAPSPDSILNNAIIFCTTSQIKRLYKSLPPRDAGILLNMKGRSQGSPLCLAVFRCNGATTRLLLDLGADVNKVGCWFGTPLMCAITFGNLELVKLLVRRGAGLEYADENGEMVSGLEKSIPFPNITRWLLVGRFHDQKMLEDKAFNGSHRRRWEESTLDYCKRLAELKRILRGSTAFVEFV</sequence>
<keyword evidence="2 3" id="KW-0040">ANK repeat</keyword>